<evidence type="ECO:0000256" key="5">
    <source>
        <dbReference type="SAM" id="MobiDB-lite"/>
    </source>
</evidence>
<keyword evidence="3 4" id="KW-0862">Zinc</keyword>
<proteinExistence type="predicted"/>
<dbReference type="RefSeq" id="XP_018332815.1">
    <property type="nucleotide sequence ID" value="XM_018477313.1"/>
</dbReference>
<organism evidence="7 8">
    <name type="scientific">Agrilus planipennis</name>
    <name type="common">Emerald ash borer</name>
    <name type="synonym">Agrilus marcopoli</name>
    <dbReference type="NCBI Taxonomy" id="224129"/>
    <lineage>
        <taxon>Eukaryota</taxon>
        <taxon>Metazoa</taxon>
        <taxon>Ecdysozoa</taxon>
        <taxon>Arthropoda</taxon>
        <taxon>Hexapoda</taxon>
        <taxon>Insecta</taxon>
        <taxon>Pterygota</taxon>
        <taxon>Neoptera</taxon>
        <taxon>Endopterygota</taxon>
        <taxon>Coleoptera</taxon>
        <taxon>Polyphaga</taxon>
        <taxon>Elateriformia</taxon>
        <taxon>Buprestoidea</taxon>
        <taxon>Buprestidae</taxon>
        <taxon>Agrilinae</taxon>
        <taxon>Agrilus</taxon>
    </lineage>
</organism>
<dbReference type="InParanoid" id="A0A1W4XKA5"/>
<dbReference type="STRING" id="224129.A0A1W4XKA5"/>
<dbReference type="AlphaFoldDB" id="A0A1W4XKA5"/>
<keyword evidence="7" id="KW-1185">Reference proteome</keyword>
<dbReference type="InterPro" id="IPR036855">
    <property type="entry name" value="Znf_CCCH_sf"/>
</dbReference>
<dbReference type="OrthoDB" id="336321at2759"/>
<keyword evidence="2 4" id="KW-0863">Zinc-finger</keyword>
<sequence>MSLVADYESSGSSSSSESEEDSYKILGWYCFSKSTEENCSIKPPLEKLPKPAFNGSPENNDGTSVFKNPFKEEEQAKTAILEKHVKMVNLQDNVKTINGKKICWNYRKGRCRFGHNCKYAHDSDIQKSQEESSKEKEFQQSIICEAKQLPQPTLEELGVIQSEAASSNKKKRSGLCQGLVPNKKVMKMYYQTKK</sequence>
<evidence type="ECO:0000256" key="3">
    <source>
        <dbReference type="ARBA" id="ARBA00022833"/>
    </source>
</evidence>
<dbReference type="PROSITE" id="PS50103">
    <property type="entry name" value="ZF_C3H1"/>
    <property type="match status" value="1"/>
</dbReference>
<evidence type="ECO:0000259" key="6">
    <source>
        <dbReference type="PROSITE" id="PS50103"/>
    </source>
</evidence>
<evidence type="ECO:0000313" key="7">
    <source>
        <dbReference type="Proteomes" id="UP000192223"/>
    </source>
</evidence>
<dbReference type="Proteomes" id="UP000192223">
    <property type="component" value="Unplaced"/>
</dbReference>
<dbReference type="GO" id="GO:0008270">
    <property type="term" value="F:zinc ion binding"/>
    <property type="evidence" value="ECO:0007669"/>
    <property type="project" value="UniProtKB-KW"/>
</dbReference>
<dbReference type="InterPro" id="IPR000571">
    <property type="entry name" value="Znf_CCCH"/>
</dbReference>
<evidence type="ECO:0000256" key="4">
    <source>
        <dbReference type="PROSITE-ProRule" id="PRU00723"/>
    </source>
</evidence>
<dbReference type="PANTHER" id="PTHR21099">
    <property type="entry name" value="RAD201"/>
    <property type="match status" value="1"/>
</dbReference>
<evidence type="ECO:0000256" key="2">
    <source>
        <dbReference type="ARBA" id="ARBA00022771"/>
    </source>
</evidence>
<reference evidence="8" key="1">
    <citation type="submission" date="2025-08" db="UniProtKB">
        <authorList>
            <consortium name="RefSeq"/>
        </authorList>
    </citation>
    <scope>IDENTIFICATION</scope>
    <source>
        <tissue evidence="8">Entire body</tissue>
    </source>
</reference>
<gene>
    <name evidence="8" type="primary">LOC108742223</name>
</gene>
<name>A0A1W4XKA5_AGRPL</name>
<protein>
    <submittedName>
        <fullName evidence="8">Uncharacterized protein LOC108742223 isoform X1</fullName>
    </submittedName>
</protein>
<evidence type="ECO:0000313" key="8">
    <source>
        <dbReference type="RefSeq" id="XP_018332815.1"/>
    </source>
</evidence>
<dbReference type="Gene3D" id="4.10.1000.10">
    <property type="entry name" value="Zinc finger, CCCH-type"/>
    <property type="match status" value="1"/>
</dbReference>
<dbReference type="GO" id="GO:0005634">
    <property type="term" value="C:nucleus"/>
    <property type="evidence" value="ECO:0007669"/>
    <property type="project" value="TreeGrafter"/>
</dbReference>
<feature type="domain" description="C3H1-type" evidence="6">
    <location>
        <begin position="97"/>
        <end position="124"/>
    </location>
</feature>
<dbReference type="KEGG" id="apln:108742223"/>
<dbReference type="SUPFAM" id="SSF90229">
    <property type="entry name" value="CCCH zinc finger"/>
    <property type="match status" value="1"/>
</dbReference>
<dbReference type="PANTHER" id="PTHR21099:SF2">
    <property type="entry name" value="SI:CH211-113E8.11"/>
    <property type="match status" value="1"/>
</dbReference>
<feature type="region of interest" description="Disordered" evidence="5">
    <location>
        <begin position="1"/>
        <end position="21"/>
    </location>
</feature>
<evidence type="ECO:0000256" key="1">
    <source>
        <dbReference type="ARBA" id="ARBA00022723"/>
    </source>
</evidence>
<dbReference type="GeneID" id="108742223"/>
<dbReference type="Pfam" id="PF18044">
    <property type="entry name" value="zf-CCCH_4"/>
    <property type="match status" value="1"/>
</dbReference>
<keyword evidence="1 4" id="KW-0479">Metal-binding</keyword>
<accession>A0A1W4XKA5</accession>
<feature type="zinc finger region" description="C3H1-type" evidence="4">
    <location>
        <begin position="97"/>
        <end position="124"/>
    </location>
</feature>
<dbReference type="InterPro" id="IPR041367">
    <property type="entry name" value="Znf-CCCH_4"/>
</dbReference>